<dbReference type="HOGENOM" id="CLU_000288_7_37_1"/>
<dbReference type="STRING" id="1051891.A0A0C3LL66"/>
<dbReference type="SMART" id="SM00220">
    <property type="entry name" value="S_TKc"/>
    <property type="match status" value="1"/>
</dbReference>
<evidence type="ECO:0000313" key="5">
    <source>
        <dbReference type="Proteomes" id="UP000054248"/>
    </source>
</evidence>
<dbReference type="InterPro" id="IPR011990">
    <property type="entry name" value="TPR-like_helical_dom_sf"/>
</dbReference>
<dbReference type="PROSITE" id="PS50005">
    <property type="entry name" value="TPR"/>
    <property type="match status" value="2"/>
</dbReference>
<sequence length="671" mass="73908">MEKFLEAFVNEFHIVDGLSHPNIIEVLGFVEDLQNKVAWIVSPWKANGNVREFLRSGDWEIPERISLIKDVSAGLDYLHGRQPPICHGDLKSLNILVSSLHRAVITDFGSARVMKNESGKSNEADSQSTPAGRVGSNVDSSLEAVLSDSDMTLTLTGPSVSFRWASPELMGGKYPDLASDVWALGWICWEIMTDDYPFPEISTLPGLVVRVVQGQLPQIREDAQLSQIRELCKVMNSCWKLGPETRPTARGCQIVLEGLPSVVPISRDGGSKIRSATLILGLGEVFQRGSRYDEASTALNEGLAIARATGDERSMGSALRAIGALQFDLSKYDEAKEYLNEALVLFKRIGDAWGEADALRQLGHAHQAQCQYPEAEQHINQAMAIYTNIGDIWGQYGAWFALGKIYSARSKYELAEDSFARALELCESVGTDVDYANVFFALGGIYRAQSKLETAEELYAQAFALYESIGHDMNRANALCALGDIQRTTNRFEDAKQSLTEALHVSKTLGNDMSLAITLAGLGELNESQSDLEDAETLYNQAMEIYKRKDNDWGRACILCSLGRLHLTRAKYSEAEGPLTTALELFTRFEREEGQLVTSFLLGRLRFHQARYGEAKAFIANASWIASGLDDEGGMRQAGELLDQVLEAEEMHSKLPPSDLGLGLSQGPSKT</sequence>
<feature type="region of interest" description="Disordered" evidence="2">
    <location>
        <begin position="116"/>
        <end position="136"/>
    </location>
</feature>
<dbReference type="Proteomes" id="UP000054248">
    <property type="component" value="Unassembled WGS sequence"/>
</dbReference>
<dbReference type="InterPro" id="IPR000719">
    <property type="entry name" value="Prot_kinase_dom"/>
</dbReference>
<proteinExistence type="predicted"/>
<dbReference type="Pfam" id="PF00069">
    <property type="entry name" value="Pkinase"/>
    <property type="match status" value="1"/>
</dbReference>
<evidence type="ECO:0000313" key="4">
    <source>
        <dbReference type="EMBL" id="KIO22112.1"/>
    </source>
</evidence>
<dbReference type="Pfam" id="PF13181">
    <property type="entry name" value="TPR_8"/>
    <property type="match status" value="1"/>
</dbReference>
<feature type="domain" description="Protein kinase" evidence="3">
    <location>
        <begin position="1"/>
        <end position="262"/>
    </location>
</feature>
<dbReference type="PROSITE" id="PS50011">
    <property type="entry name" value="PROTEIN_KINASE_DOM"/>
    <property type="match status" value="1"/>
</dbReference>
<evidence type="ECO:0000259" key="3">
    <source>
        <dbReference type="PROSITE" id="PS50011"/>
    </source>
</evidence>
<name>A0A0C3LL66_9AGAM</name>
<dbReference type="GO" id="GO:0004672">
    <property type="term" value="F:protein kinase activity"/>
    <property type="evidence" value="ECO:0007669"/>
    <property type="project" value="InterPro"/>
</dbReference>
<dbReference type="AlphaFoldDB" id="A0A0C3LL66"/>
<keyword evidence="1" id="KW-0802">TPR repeat</keyword>
<dbReference type="OrthoDB" id="621413at2759"/>
<accession>A0A0C3LL66</accession>
<dbReference type="InterPro" id="IPR019734">
    <property type="entry name" value="TPR_rpt"/>
</dbReference>
<evidence type="ECO:0000256" key="1">
    <source>
        <dbReference type="PROSITE-ProRule" id="PRU00339"/>
    </source>
</evidence>
<dbReference type="InterPro" id="IPR008271">
    <property type="entry name" value="Ser/Thr_kinase_AS"/>
</dbReference>
<dbReference type="SUPFAM" id="SSF48452">
    <property type="entry name" value="TPR-like"/>
    <property type="match status" value="2"/>
</dbReference>
<keyword evidence="5" id="KW-1185">Reference proteome</keyword>
<dbReference type="Gene3D" id="1.10.510.10">
    <property type="entry name" value="Transferase(Phosphotransferase) domain 1"/>
    <property type="match status" value="1"/>
</dbReference>
<protein>
    <recommendedName>
        <fullName evidence="3">Protein kinase domain-containing protein</fullName>
    </recommendedName>
</protein>
<reference evidence="4 5" key="1">
    <citation type="submission" date="2014-04" db="EMBL/GenBank/DDBJ databases">
        <authorList>
            <consortium name="DOE Joint Genome Institute"/>
            <person name="Kuo A."/>
            <person name="Girlanda M."/>
            <person name="Perotto S."/>
            <person name="Kohler A."/>
            <person name="Nagy L.G."/>
            <person name="Floudas D."/>
            <person name="Copeland A."/>
            <person name="Barry K.W."/>
            <person name="Cichocki N."/>
            <person name="Veneault-Fourrey C."/>
            <person name="LaButti K."/>
            <person name="Lindquist E.A."/>
            <person name="Lipzen A."/>
            <person name="Lundell T."/>
            <person name="Morin E."/>
            <person name="Murat C."/>
            <person name="Sun H."/>
            <person name="Tunlid A."/>
            <person name="Henrissat B."/>
            <person name="Grigoriev I.V."/>
            <person name="Hibbett D.S."/>
            <person name="Martin F."/>
            <person name="Nordberg H.P."/>
            <person name="Cantor M.N."/>
            <person name="Hua S.X."/>
        </authorList>
    </citation>
    <scope>NUCLEOTIDE SEQUENCE [LARGE SCALE GENOMIC DNA]</scope>
    <source>
        <strain evidence="4 5">MUT 4182</strain>
    </source>
</reference>
<gene>
    <name evidence="4" type="ORF">M407DRAFT_28327</name>
</gene>
<dbReference type="PROSITE" id="PS00108">
    <property type="entry name" value="PROTEIN_KINASE_ST"/>
    <property type="match status" value="1"/>
</dbReference>
<reference evidence="5" key="2">
    <citation type="submission" date="2015-01" db="EMBL/GenBank/DDBJ databases">
        <title>Evolutionary Origins and Diversification of the Mycorrhizal Mutualists.</title>
        <authorList>
            <consortium name="DOE Joint Genome Institute"/>
            <consortium name="Mycorrhizal Genomics Consortium"/>
            <person name="Kohler A."/>
            <person name="Kuo A."/>
            <person name="Nagy L.G."/>
            <person name="Floudas D."/>
            <person name="Copeland A."/>
            <person name="Barry K.W."/>
            <person name="Cichocki N."/>
            <person name="Veneault-Fourrey C."/>
            <person name="LaButti K."/>
            <person name="Lindquist E.A."/>
            <person name="Lipzen A."/>
            <person name="Lundell T."/>
            <person name="Morin E."/>
            <person name="Murat C."/>
            <person name="Riley R."/>
            <person name="Ohm R."/>
            <person name="Sun H."/>
            <person name="Tunlid A."/>
            <person name="Henrissat B."/>
            <person name="Grigoriev I.V."/>
            <person name="Hibbett D.S."/>
            <person name="Martin F."/>
        </authorList>
    </citation>
    <scope>NUCLEOTIDE SEQUENCE [LARGE SCALE GENOMIC DNA]</scope>
    <source>
        <strain evidence="5">MUT 4182</strain>
    </source>
</reference>
<dbReference type="SUPFAM" id="SSF56112">
    <property type="entry name" value="Protein kinase-like (PK-like)"/>
    <property type="match status" value="1"/>
</dbReference>
<dbReference type="GO" id="GO:0005524">
    <property type="term" value="F:ATP binding"/>
    <property type="evidence" value="ECO:0007669"/>
    <property type="project" value="InterPro"/>
</dbReference>
<dbReference type="InterPro" id="IPR011009">
    <property type="entry name" value="Kinase-like_dom_sf"/>
</dbReference>
<feature type="repeat" description="TPR" evidence="1">
    <location>
        <begin position="436"/>
        <end position="469"/>
    </location>
</feature>
<dbReference type="PANTHER" id="PTHR10098">
    <property type="entry name" value="RAPSYN-RELATED"/>
    <property type="match status" value="1"/>
</dbReference>
<evidence type="ECO:0000256" key="2">
    <source>
        <dbReference type="SAM" id="MobiDB-lite"/>
    </source>
</evidence>
<organism evidence="4 5">
    <name type="scientific">Tulasnella calospora MUT 4182</name>
    <dbReference type="NCBI Taxonomy" id="1051891"/>
    <lineage>
        <taxon>Eukaryota</taxon>
        <taxon>Fungi</taxon>
        <taxon>Dikarya</taxon>
        <taxon>Basidiomycota</taxon>
        <taxon>Agaricomycotina</taxon>
        <taxon>Agaricomycetes</taxon>
        <taxon>Cantharellales</taxon>
        <taxon>Tulasnellaceae</taxon>
        <taxon>Tulasnella</taxon>
    </lineage>
</organism>
<feature type="repeat" description="TPR" evidence="1">
    <location>
        <begin position="396"/>
        <end position="429"/>
    </location>
</feature>
<dbReference type="Gene3D" id="1.25.40.10">
    <property type="entry name" value="Tetratricopeptide repeat domain"/>
    <property type="match status" value="2"/>
</dbReference>
<dbReference type="Pfam" id="PF13424">
    <property type="entry name" value="TPR_12"/>
    <property type="match status" value="3"/>
</dbReference>
<dbReference type="EMBL" id="KN823118">
    <property type="protein sequence ID" value="KIO22112.1"/>
    <property type="molecule type" value="Genomic_DNA"/>
</dbReference>
<dbReference type="SMART" id="SM00028">
    <property type="entry name" value="TPR"/>
    <property type="match status" value="8"/>
</dbReference>